<reference evidence="10" key="1">
    <citation type="submission" date="2017-09" db="EMBL/GenBank/DDBJ databases">
        <title>Depth-based differentiation of microbial function through sediment-hosted aquifers and enrichment of novel symbionts in the deep terrestrial subsurface.</title>
        <authorList>
            <person name="Probst A.J."/>
            <person name="Ladd B."/>
            <person name="Jarett J.K."/>
            <person name="Geller-Mcgrath D.E."/>
            <person name="Sieber C.M.K."/>
            <person name="Emerson J.B."/>
            <person name="Anantharaman K."/>
            <person name="Thomas B.C."/>
            <person name="Malmstrom R."/>
            <person name="Stieglmeier M."/>
            <person name="Klingl A."/>
            <person name="Woyke T."/>
            <person name="Ryan C.M."/>
            <person name="Banfield J.F."/>
        </authorList>
    </citation>
    <scope>NUCLEOTIDE SEQUENCE [LARGE SCALE GENOMIC DNA]</scope>
</reference>
<keyword evidence="7" id="KW-0511">Multifunctional enzyme</keyword>
<dbReference type="InterPro" id="IPR020630">
    <property type="entry name" value="THF_DH/CycHdrlase_cat_dom"/>
</dbReference>
<evidence type="ECO:0000256" key="7">
    <source>
        <dbReference type="ARBA" id="ARBA00023268"/>
    </source>
</evidence>
<evidence type="ECO:0000313" key="9">
    <source>
        <dbReference type="EMBL" id="PIU24079.1"/>
    </source>
</evidence>
<keyword evidence="6" id="KW-0028">Amino-acid biosynthesis</keyword>
<accession>A0A2M6YBM3</accession>
<keyword evidence="4" id="KW-0521">NADP</keyword>
<dbReference type="InterPro" id="IPR000672">
    <property type="entry name" value="THF_DH/CycHdrlase"/>
</dbReference>
<dbReference type="AlphaFoldDB" id="A0A2M6YBM3"/>
<protein>
    <recommendedName>
        <fullName evidence="8">Tetrahydrofolate dehydrogenase/cyclohydrolase catalytic domain-containing protein</fullName>
    </recommendedName>
</protein>
<dbReference type="SUPFAM" id="SSF53223">
    <property type="entry name" value="Aminoacid dehydrogenase-like, N-terminal domain"/>
    <property type="match status" value="1"/>
</dbReference>
<keyword evidence="6" id="KW-0486">Methionine biosynthesis</keyword>
<evidence type="ECO:0000256" key="2">
    <source>
        <dbReference type="ARBA" id="ARBA00022755"/>
    </source>
</evidence>
<evidence type="ECO:0000256" key="4">
    <source>
        <dbReference type="ARBA" id="ARBA00022857"/>
    </source>
</evidence>
<evidence type="ECO:0000313" key="10">
    <source>
        <dbReference type="Proteomes" id="UP000229896"/>
    </source>
</evidence>
<keyword evidence="2" id="KW-0658">Purine biosynthesis</keyword>
<dbReference type="GO" id="GO:0005829">
    <property type="term" value="C:cytosol"/>
    <property type="evidence" value="ECO:0007669"/>
    <property type="project" value="TreeGrafter"/>
</dbReference>
<evidence type="ECO:0000256" key="1">
    <source>
        <dbReference type="ARBA" id="ARBA00004777"/>
    </source>
</evidence>
<dbReference type="GO" id="GO:0035999">
    <property type="term" value="P:tetrahydrofolate interconversion"/>
    <property type="evidence" value="ECO:0007669"/>
    <property type="project" value="TreeGrafter"/>
</dbReference>
<proteinExistence type="predicted"/>
<organism evidence="9 10">
    <name type="scientific">Candidatus Berkelbacteria bacterium CG08_land_8_20_14_0_20_39_8</name>
    <dbReference type="NCBI Taxonomy" id="1974511"/>
    <lineage>
        <taxon>Bacteria</taxon>
        <taxon>Candidatus Berkelbacteria</taxon>
    </lineage>
</organism>
<sequence>MVKFDGRKIRDKILAELKPKFVALDFRPVLAVVWIGDDLTSAKYIEQKQRAAEYLDIHFDIIKYDLNAKNSEIIEKIKELNLNPEISGILVQLPIPENLDRQRIIAAIVAEKDVDALRFCLDLACTFRPPVILGILRAIKDSGVNLEKSKVTVVGRGFFGWRAVDSNFAIKSR</sequence>
<dbReference type="Pfam" id="PF00763">
    <property type="entry name" value="THF_DHG_CYH"/>
    <property type="match status" value="1"/>
</dbReference>
<dbReference type="PANTHER" id="PTHR48099:SF5">
    <property type="entry name" value="C-1-TETRAHYDROFOLATE SYNTHASE, CYTOPLASMIC"/>
    <property type="match status" value="1"/>
</dbReference>
<dbReference type="PANTHER" id="PTHR48099">
    <property type="entry name" value="C-1-TETRAHYDROFOLATE SYNTHASE, CYTOPLASMIC-RELATED"/>
    <property type="match status" value="1"/>
</dbReference>
<dbReference type="InterPro" id="IPR046346">
    <property type="entry name" value="Aminoacid_DH-like_N_sf"/>
</dbReference>
<dbReference type="GO" id="GO:0004477">
    <property type="term" value="F:methenyltetrahydrofolate cyclohydrolase activity"/>
    <property type="evidence" value="ECO:0007669"/>
    <property type="project" value="TreeGrafter"/>
</dbReference>
<evidence type="ECO:0000256" key="5">
    <source>
        <dbReference type="ARBA" id="ARBA00023002"/>
    </source>
</evidence>
<gene>
    <name evidence="9" type="ORF">COT12_02950</name>
</gene>
<dbReference type="Gene3D" id="3.40.50.10860">
    <property type="entry name" value="Leucine Dehydrogenase, chain A, domain 1"/>
    <property type="match status" value="1"/>
</dbReference>
<dbReference type="GO" id="GO:0004488">
    <property type="term" value="F:methylenetetrahydrofolate dehydrogenase (NADP+) activity"/>
    <property type="evidence" value="ECO:0007669"/>
    <property type="project" value="InterPro"/>
</dbReference>
<keyword evidence="3" id="KW-0378">Hydrolase</keyword>
<dbReference type="Proteomes" id="UP000229896">
    <property type="component" value="Unassembled WGS sequence"/>
</dbReference>
<name>A0A2M6YBM3_9BACT</name>
<dbReference type="PRINTS" id="PR00085">
    <property type="entry name" value="THFDHDRGNASE"/>
</dbReference>
<evidence type="ECO:0000256" key="3">
    <source>
        <dbReference type="ARBA" id="ARBA00022801"/>
    </source>
</evidence>
<dbReference type="GO" id="GO:0006164">
    <property type="term" value="P:purine nucleotide biosynthetic process"/>
    <property type="evidence" value="ECO:0007669"/>
    <property type="project" value="UniProtKB-KW"/>
</dbReference>
<comment type="caution">
    <text evidence="9">The sequence shown here is derived from an EMBL/GenBank/DDBJ whole genome shotgun (WGS) entry which is preliminary data.</text>
</comment>
<dbReference type="EMBL" id="PEXI01000093">
    <property type="protein sequence ID" value="PIU24079.1"/>
    <property type="molecule type" value="Genomic_DNA"/>
</dbReference>
<evidence type="ECO:0000256" key="6">
    <source>
        <dbReference type="ARBA" id="ARBA00023167"/>
    </source>
</evidence>
<evidence type="ECO:0000259" key="8">
    <source>
        <dbReference type="Pfam" id="PF00763"/>
    </source>
</evidence>
<dbReference type="GO" id="GO:0009086">
    <property type="term" value="P:methionine biosynthetic process"/>
    <property type="evidence" value="ECO:0007669"/>
    <property type="project" value="UniProtKB-KW"/>
</dbReference>
<comment type="pathway">
    <text evidence="1">One-carbon metabolism; tetrahydrofolate interconversion.</text>
</comment>
<feature type="domain" description="Tetrahydrofolate dehydrogenase/cyclohydrolase catalytic" evidence="8">
    <location>
        <begin position="5"/>
        <end position="115"/>
    </location>
</feature>
<keyword evidence="5" id="KW-0560">Oxidoreductase</keyword>